<protein>
    <submittedName>
        <fullName evidence="2">HEAT repeat-containing protein 5B</fullName>
    </submittedName>
</protein>
<dbReference type="InterPro" id="IPR040108">
    <property type="entry name" value="Laa1/Sip1/HEATR5"/>
</dbReference>
<proteinExistence type="predicted"/>
<dbReference type="GO" id="GO:0042147">
    <property type="term" value="P:retrograde transport, endosome to Golgi"/>
    <property type="evidence" value="ECO:0007669"/>
    <property type="project" value="TreeGrafter"/>
</dbReference>
<feature type="compositionally biased region" description="Basic and acidic residues" evidence="1">
    <location>
        <begin position="67"/>
        <end position="83"/>
    </location>
</feature>
<sequence>MFLKSLWALRSSHWPRDVISQEKPLIELCCVLHRQLVTRCDIKIQKLVIDVLRVVIERMRENFNKIAEKEDDKDPAGTEKELNSEEEATGEELQASPSNKYVVMSVLEVVFCLLMPNISTHNSYIFVGRFAPSARIEGLLYPSINTFQQAYQKGNEQVTLKAVGLIAQVFEKADRSVSTCFIHAMAPRILQFLYGEEAKNVRSKGMLEFILESLRAIQILVQLVDSWAKCTLKSGVQMLTLIVPVLINFLVEPHLVGMPMTGHRKLLHDESLQKLMKIGLQYREEFRALMGQCTEMRVKLETVIKNSKSLTNHQWKRR</sequence>
<feature type="region of interest" description="Disordered" evidence="1">
    <location>
        <begin position="67"/>
        <end position="93"/>
    </location>
</feature>
<dbReference type="EMBL" id="LJIJ01002931">
    <property type="protein sequence ID" value="ODM89077.1"/>
    <property type="molecule type" value="Genomic_DNA"/>
</dbReference>
<dbReference type="OrthoDB" id="192608at2759"/>
<dbReference type="GO" id="GO:0005794">
    <property type="term" value="C:Golgi apparatus"/>
    <property type="evidence" value="ECO:0007669"/>
    <property type="project" value="TreeGrafter"/>
</dbReference>
<evidence type="ECO:0000256" key="1">
    <source>
        <dbReference type="SAM" id="MobiDB-lite"/>
    </source>
</evidence>
<gene>
    <name evidence="2" type="ORF">Ocin01_17605</name>
</gene>
<dbReference type="GO" id="GO:0016020">
    <property type="term" value="C:membrane"/>
    <property type="evidence" value="ECO:0007669"/>
    <property type="project" value="TreeGrafter"/>
</dbReference>
<keyword evidence="3" id="KW-1185">Reference proteome</keyword>
<reference evidence="2 3" key="1">
    <citation type="journal article" date="2016" name="Genome Biol. Evol.">
        <title>Gene Family Evolution Reflects Adaptation to Soil Environmental Stressors in the Genome of the Collembolan Orchesella cincta.</title>
        <authorList>
            <person name="Faddeeva-Vakhrusheva A."/>
            <person name="Derks M.F."/>
            <person name="Anvar S.Y."/>
            <person name="Agamennone V."/>
            <person name="Suring W."/>
            <person name="Smit S."/>
            <person name="van Straalen N.M."/>
            <person name="Roelofs D."/>
        </authorList>
    </citation>
    <scope>NUCLEOTIDE SEQUENCE [LARGE SCALE GENOMIC DNA]</scope>
    <source>
        <tissue evidence="2">Mixed pool</tissue>
    </source>
</reference>
<dbReference type="Proteomes" id="UP000094527">
    <property type="component" value="Unassembled WGS sequence"/>
</dbReference>
<accession>A0A1D2M7X0</accession>
<comment type="caution">
    <text evidence="2">The sequence shown here is derived from an EMBL/GenBank/DDBJ whole genome shotgun (WGS) entry which is preliminary data.</text>
</comment>
<dbReference type="PANTHER" id="PTHR21663">
    <property type="entry name" value="HYPOTHETICAL HEAT DOMAIN-CONTAINING"/>
    <property type="match status" value="1"/>
</dbReference>
<dbReference type="AlphaFoldDB" id="A0A1D2M7X0"/>
<evidence type="ECO:0000313" key="2">
    <source>
        <dbReference type="EMBL" id="ODM89077.1"/>
    </source>
</evidence>
<name>A0A1D2M7X0_ORCCI</name>
<dbReference type="GO" id="GO:0008104">
    <property type="term" value="P:intracellular protein localization"/>
    <property type="evidence" value="ECO:0007669"/>
    <property type="project" value="TreeGrafter"/>
</dbReference>
<evidence type="ECO:0000313" key="3">
    <source>
        <dbReference type="Proteomes" id="UP000094527"/>
    </source>
</evidence>
<dbReference type="GO" id="GO:0030139">
    <property type="term" value="C:endocytic vesicle"/>
    <property type="evidence" value="ECO:0007669"/>
    <property type="project" value="TreeGrafter"/>
</dbReference>
<dbReference type="GO" id="GO:0006897">
    <property type="term" value="P:endocytosis"/>
    <property type="evidence" value="ECO:0007669"/>
    <property type="project" value="TreeGrafter"/>
</dbReference>
<dbReference type="GO" id="GO:0005829">
    <property type="term" value="C:cytosol"/>
    <property type="evidence" value="ECO:0007669"/>
    <property type="project" value="GOC"/>
</dbReference>
<organism evidence="2 3">
    <name type="scientific">Orchesella cincta</name>
    <name type="common">Springtail</name>
    <name type="synonym">Podura cincta</name>
    <dbReference type="NCBI Taxonomy" id="48709"/>
    <lineage>
        <taxon>Eukaryota</taxon>
        <taxon>Metazoa</taxon>
        <taxon>Ecdysozoa</taxon>
        <taxon>Arthropoda</taxon>
        <taxon>Hexapoda</taxon>
        <taxon>Collembola</taxon>
        <taxon>Entomobryomorpha</taxon>
        <taxon>Entomobryoidea</taxon>
        <taxon>Orchesellidae</taxon>
        <taxon>Orchesellinae</taxon>
        <taxon>Orchesella</taxon>
    </lineage>
</organism>
<dbReference type="PANTHER" id="PTHR21663:SF0">
    <property type="entry name" value="HEAT REPEAT-CONTAINING PROTEIN 5B"/>
    <property type="match status" value="1"/>
</dbReference>
<dbReference type="Pfam" id="PF25468">
    <property type="entry name" value="HEAT_HEATR5A"/>
    <property type="match status" value="1"/>
</dbReference>